<dbReference type="EMBL" id="JANUGU010000006">
    <property type="protein sequence ID" value="MCS0659964.1"/>
    <property type="molecule type" value="Genomic_DNA"/>
</dbReference>
<name>A0ABT2D153_9BURK</name>
<dbReference type="InterPro" id="IPR014094">
    <property type="entry name" value="LpoB"/>
</dbReference>
<evidence type="ECO:0000313" key="1">
    <source>
        <dbReference type="EMBL" id="MCS0659964.1"/>
    </source>
</evidence>
<dbReference type="PROSITE" id="PS51257">
    <property type="entry name" value="PROKAR_LIPOPROTEIN"/>
    <property type="match status" value="1"/>
</dbReference>
<dbReference type="RefSeq" id="WP_258813156.1">
    <property type="nucleotide sequence ID" value="NZ_JANUGU010000006.1"/>
</dbReference>
<proteinExistence type="predicted"/>
<sequence>MNYTWKKFGVLAAAVLCACETPQPPPSRPVTYQDVSSVGKVAGVGVESQDIVTVSDVMVRDLLADPEVMKMPRVPRIIIDAEYLKNDSTQRLNKNLIVDRLRINLQRASRGKLSFLSRESAAMVNAERELKREGVTDAGTTGLTKAQAGADYRLIGHISTLDSRSTSTGTVERYTQLSFELIDLETGVSLWANQYEMKKGGLDDAVYR</sequence>
<reference evidence="1 2" key="1">
    <citation type="submission" date="2022-08" db="EMBL/GenBank/DDBJ databases">
        <title>Reclassification of Massilia species as members of the genera Telluria, Duganella, Pseudoduganella, Mokoshia gen. nov. and Zemynaea gen. nov. using orthogonal and non-orthogonal genome-based approaches.</title>
        <authorList>
            <person name="Bowman J.P."/>
        </authorList>
    </citation>
    <scope>NUCLEOTIDE SEQUENCE [LARGE SCALE GENOMIC DNA]</scope>
    <source>
        <strain evidence="1 2">JCM 31606</strain>
    </source>
</reference>
<protein>
    <submittedName>
        <fullName evidence="1">Penicillin-binding protein activator LpoB</fullName>
    </submittedName>
</protein>
<dbReference type="Gene3D" id="3.40.50.10610">
    <property type="entry name" value="ABC-type transport auxiliary lipoprotein component"/>
    <property type="match status" value="1"/>
</dbReference>
<dbReference type="Pfam" id="PF13036">
    <property type="entry name" value="LpoB"/>
    <property type="match status" value="1"/>
</dbReference>
<comment type="caution">
    <text evidence="1">The sequence shown here is derived from an EMBL/GenBank/DDBJ whole genome shotgun (WGS) entry which is preliminary data.</text>
</comment>
<gene>
    <name evidence="1" type="ORF">NX778_17975</name>
</gene>
<keyword evidence="2" id="KW-1185">Reference proteome</keyword>
<organism evidence="1 2">
    <name type="scientific">Massilia terrae</name>
    <dbReference type="NCBI Taxonomy" id="1811224"/>
    <lineage>
        <taxon>Bacteria</taxon>
        <taxon>Pseudomonadati</taxon>
        <taxon>Pseudomonadota</taxon>
        <taxon>Betaproteobacteria</taxon>
        <taxon>Burkholderiales</taxon>
        <taxon>Oxalobacteraceae</taxon>
        <taxon>Telluria group</taxon>
        <taxon>Massilia</taxon>
    </lineage>
</organism>
<dbReference type="Proteomes" id="UP001204621">
    <property type="component" value="Unassembled WGS sequence"/>
</dbReference>
<evidence type="ECO:0000313" key="2">
    <source>
        <dbReference type="Proteomes" id="UP001204621"/>
    </source>
</evidence>
<accession>A0ABT2D153</accession>